<accession>A0A8S5M2E3</accession>
<proteinExistence type="predicted"/>
<dbReference type="EMBL" id="BK014799">
    <property type="protein sequence ID" value="DAD76358.1"/>
    <property type="molecule type" value="Genomic_DNA"/>
</dbReference>
<sequence>MAFTRLVIDGNGQIELNNVAFRRDGRVEAQCKLSVEAENGMILAVDTVKREVRLPKATGEDCPLAVVYTSEHIYSDIEVGLKNFINKKGTYPRMGYPAIHDIWTTNCIGYDSEDFASNDLAVAAIKAAAETPLYGKVGAEGVVTLTKTKPASGLCFKVATGMGAGSMPDGQVGVKLEVIGL</sequence>
<name>A0A8S5M2E3_9CAUD</name>
<reference evidence="1" key="1">
    <citation type="journal article" date="2021" name="Proc. Natl. Acad. Sci. U.S.A.">
        <title>A Catalog of Tens of Thousands of Viruses from Human Metagenomes Reveals Hidden Associations with Chronic Diseases.</title>
        <authorList>
            <person name="Tisza M.J."/>
            <person name="Buck C.B."/>
        </authorList>
    </citation>
    <scope>NUCLEOTIDE SEQUENCE</scope>
    <source>
        <strain evidence="1">Ctxjx4</strain>
    </source>
</reference>
<evidence type="ECO:0000313" key="1">
    <source>
        <dbReference type="EMBL" id="DAD76358.1"/>
    </source>
</evidence>
<organism evidence="1">
    <name type="scientific">Siphoviridae sp. ctxjx4</name>
    <dbReference type="NCBI Taxonomy" id="2826522"/>
    <lineage>
        <taxon>Viruses</taxon>
        <taxon>Duplodnaviria</taxon>
        <taxon>Heunggongvirae</taxon>
        <taxon>Uroviricota</taxon>
        <taxon>Caudoviricetes</taxon>
    </lineage>
</organism>
<protein>
    <submittedName>
        <fullName evidence="1">Uncharacterized protein</fullName>
    </submittedName>
</protein>